<dbReference type="Proteomes" id="UP000283644">
    <property type="component" value="Unassembled WGS sequence"/>
</dbReference>
<keyword evidence="1" id="KW-0812">Transmembrane</keyword>
<accession>A0A417XV81</accession>
<feature type="transmembrane region" description="Helical" evidence="1">
    <location>
        <begin position="208"/>
        <end position="232"/>
    </location>
</feature>
<keyword evidence="1" id="KW-1133">Transmembrane helix</keyword>
<feature type="transmembrane region" description="Helical" evidence="1">
    <location>
        <begin position="178"/>
        <end position="196"/>
    </location>
</feature>
<keyword evidence="1" id="KW-0472">Membrane</keyword>
<evidence type="ECO:0000313" key="2">
    <source>
        <dbReference type="EMBL" id="RHW24190.1"/>
    </source>
</evidence>
<evidence type="ECO:0000256" key="1">
    <source>
        <dbReference type="SAM" id="Phobius"/>
    </source>
</evidence>
<organism evidence="2 3">
    <name type="scientific">Nocardioides immobilis</name>
    <dbReference type="NCBI Taxonomy" id="2049295"/>
    <lineage>
        <taxon>Bacteria</taxon>
        <taxon>Bacillati</taxon>
        <taxon>Actinomycetota</taxon>
        <taxon>Actinomycetes</taxon>
        <taxon>Propionibacteriales</taxon>
        <taxon>Nocardioidaceae</taxon>
        <taxon>Nocardioides</taxon>
    </lineage>
</organism>
<proteinExistence type="predicted"/>
<protein>
    <submittedName>
        <fullName evidence="2">Uncharacterized protein</fullName>
    </submittedName>
</protein>
<reference evidence="2 3" key="1">
    <citation type="submission" date="2018-09" db="EMBL/GenBank/DDBJ databases">
        <title>Genome sequencing of Nocardioides immobilis CCTCC AB 2017083 for comparison to Nocardioides silvaticus.</title>
        <authorList>
            <person name="Li C."/>
            <person name="Wang G."/>
        </authorList>
    </citation>
    <scope>NUCLEOTIDE SEQUENCE [LARGE SCALE GENOMIC DNA]</scope>
    <source>
        <strain evidence="2 3">CCTCC AB 2017083</strain>
    </source>
</reference>
<dbReference type="OrthoDB" id="5185413at2"/>
<keyword evidence="3" id="KW-1185">Reference proteome</keyword>
<comment type="caution">
    <text evidence="2">The sequence shown here is derived from an EMBL/GenBank/DDBJ whole genome shotgun (WGS) entry which is preliminary data.</text>
</comment>
<sequence>MSADGDRDGIHDDGPAFVAGELRGYRQFDLRRDGLYPRVHAQVGPWHQPLERARCVVVPEHEAPAAGCACGLYAWYLPGSATVAPGPVSAVVAASGRCILGDRGFRAAAARIEAVALPGHVLWNPWAAVRTRRMLATRYPDTAVYATARRMIREHPPQDVSGLGITPPVDRSRGYRTAALALSAAVIVPTYALFVLPRDAIAPAMAAWWPAYLLAVVLWQAGIVWLLTRLLALQTDRPKHA</sequence>
<dbReference type="RefSeq" id="WP_118928209.1">
    <property type="nucleotide sequence ID" value="NZ_QXGH01000035.1"/>
</dbReference>
<dbReference type="AlphaFoldDB" id="A0A417XV81"/>
<gene>
    <name evidence="2" type="ORF">D0Z08_26080</name>
</gene>
<name>A0A417XV81_9ACTN</name>
<dbReference type="EMBL" id="QXGH01000035">
    <property type="protein sequence ID" value="RHW24190.1"/>
    <property type="molecule type" value="Genomic_DNA"/>
</dbReference>
<evidence type="ECO:0000313" key="3">
    <source>
        <dbReference type="Proteomes" id="UP000283644"/>
    </source>
</evidence>